<feature type="region of interest" description="Disordered" evidence="6">
    <location>
        <begin position="247"/>
        <end position="267"/>
    </location>
</feature>
<feature type="compositionally biased region" description="Polar residues" evidence="6">
    <location>
        <begin position="1"/>
        <end position="24"/>
    </location>
</feature>
<dbReference type="PANTHER" id="PTHR45700:SF8">
    <property type="entry name" value="HECT-TYPE E3 UBIQUITIN TRANSFERASE"/>
    <property type="match status" value="1"/>
</dbReference>
<comment type="catalytic activity">
    <reaction evidence="1">
        <text>S-ubiquitinyl-[E2 ubiquitin-conjugating enzyme]-L-cysteine + [acceptor protein]-L-lysine = [E2 ubiquitin-conjugating enzyme]-L-cysteine + N(6)-ubiquitinyl-[acceptor protein]-L-lysine.</text>
        <dbReference type="EC" id="2.3.2.26"/>
    </reaction>
</comment>
<dbReference type="EMBL" id="JAADJZ010000025">
    <property type="protein sequence ID" value="KAF2866852.1"/>
    <property type="molecule type" value="Genomic_DNA"/>
</dbReference>
<comment type="caution">
    <text evidence="8">The sequence shown here is derived from an EMBL/GenBank/DDBJ whole genome shotgun (WGS) entry which is preliminary data.</text>
</comment>
<evidence type="ECO:0000256" key="4">
    <source>
        <dbReference type="ARBA" id="ARBA00022786"/>
    </source>
</evidence>
<feature type="compositionally biased region" description="Polar residues" evidence="6">
    <location>
        <begin position="522"/>
        <end position="535"/>
    </location>
</feature>
<evidence type="ECO:0000256" key="6">
    <source>
        <dbReference type="SAM" id="MobiDB-lite"/>
    </source>
</evidence>
<keyword evidence="4 5" id="KW-0833">Ubl conjugation pathway</keyword>
<dbReference type="Gene3D" id="3.30.2160.10">
    <property type="entry name" value="Hect, E3 ligase catalytic domain"/>
    <property type="match status" value="1"/>
</dbReference>
<dbReference type="Proteomes" id="UP000481861">
    <property type="component" value="Unassembled WGS sequence"/>
</dbReference>
<accession>A0A7C8I338</accession>
<dbReference type="InterPro" id="IPR032353">
    <property type="entry name" value="AZUL"/>
</dbReference>
<dbReference type="InterPro" id="IPR000569">
    <property type="entry name" value="HECT_dom"/>
</dbReference>
<sequence>MTNQPLGTSGPQHSPQKNARNSTGRHTRLDTAAQPQQRYSNVVDVDRPNRVMDCFQLGRQLKLQYIVRCYISQILYGCHNPHCMIPTCLSCNKRRVSKPFRAPTRLTACALAHYLASRDNPTEGLCPHQLRVAPPSLEIEGTTGIDILNGHNGFLQLQQSHLGMHDDTWRAERTGTAALLDTQERSDAAKILHAVKRQHQAKKDPKSLGQNLYDTVAVIYSYSKHISNPLSLFASLRSPTSQVWELPSANPASGSRDGTSNEQLPSYTNGHAVHASVKGTPTTAQTSMDPQIHVGSSKKSNTMHITSEVLHNGQRIHKVHLPGPVRNSPTSKANDITLLDGTSDTSAMMKKPRERDVPMMTTTSAPLHAQPPGHREHVNSLSGKEVPTLPVTSHLNCQVMDQLKNETYDHRTGRSSEFSTIVDYDSNRRFRAAKPFVNRSIFFTLSDPETLLQSFRDEPNIAYKDSSLPHLNSACLTNSFADWNRLNGALIFDSLWIAVEALFRLPPELDAQKSPRLKPSRKNSASNGEARQNSSLNPEAVSGRYLNDSEAAHIIMICIHALTSLVPNGWPHVWVQLRMFRSWGVIIPNSSPQKESTDGFVDPWLSIVDELEYEPAIRLADRLLRGIGARMCFERILATLNYQDDDHREANRHAEASRLVEVLITHLGEVERVALASKSKMMSNLNYQEDPGWTVTSIFMEWLRTIIIKKWDGKAEVNKWSSVGTAISLLDKLHVHQDRLNLRTTMFHMPYLQERLDLVTVPVEFLDWEFQPNTLHVLEYPCLFLPTHLLGYFRTINFTNMFKQYEETERAAQLQRALDPFLDEPYKHLLRRRMRVTQSDYLVLFIRRDFALQDTLDHLWGNERRFFFKPLKINMGMHEGEVGQDQGGVTYEFFRVVLNEAFKPDNGMFTVDPETRMTWFQPAAFEPEWKFEMLGLLFSLAIYNGITLPVTFPIAFYHGLLHLSMSATDPYPKTTQFIRDGWPTLAKSLDQLLAWKDSDVADVFMRSYTFSFDAFGHSVDVDMQAFDNQENPLTWPAESSGWSHAWSPSTGPFGAKWYDVHDWPDRTSDHWKSPVSTVEEPPLITSDNRGKFVADYIFWLTYRSVAPQFMAFRKGFYACLHPKALSLFDAASLKALVEGTQDIHIPALKKATRYEDGYSATHPTITDFWSIVETYTADDKRRLLDFVTASERVPVTGFESMNFVIGTQLNAELLPTSSTCFGKLMLPAYASRETMREKLALAIQNSEGFGLA</sequence>
<proteinExistence type="predicted"/>
<reference evidence="8 9" key="1">
    <citation type="submission" date="2020-01" db="EMBL/GenBank/DDBJ databases">
        <authorList>
            <consortium name="DOE Joint Genome Institute"/>
            <person name="Haridas S."/>
            <person name="Albert R."/>
            <person name="Binder M."/>
            <person name="Bloem J."/>
            <person name="Labutti K."/>
            <person name="Salamov A."/>
            <person name="Andreopoulos B."/>
            <person name="Baker S.E."/>
            <person name="Barry K."/>
            <person name="Bills G."/>
            <person name="Bluhm B.H."/>
            <person name="Cannon C."/>
            <person name="Castanera R."/>
            <person name="Culley D.E."/>
            <person name="Daum C."/>
            <person name="Ezra D."/>
            <person name="Gonzalez J.B."/>
            <person name="Henrissat B."/>
            <person name="Kuo A."/>
            <person name="Liang C."/>
            <person name="Lipzen A."/>
            <person name="Lutzoni F."/>
            <person name="Magnuson J."/>
            <person name="Mondo S."/>
            <person name="Nolan M."/>
            <person name="Ohm R."/>
            <person name="Pangilinan J."/>
            <person name="Park H.-J.H."/>
            <person name="Ramirez L."/>
            <person name="Alfaro M."/>
            <person name="Sun H."/>
            <person name="Tritt A."/>
            <person name="Yoshinaga Y."/>
            <person name="Zwiers L.-H.L."/>
            <person name="Turgeon B.G."/>
            <person name="Goodwin S.B."/>
            <person name="Spatafora J.W."/>
            <person name="Crous P.W."/>
            <person name="Grigoriev I.V."/>
        </authorList>
    </citation>
    <scope>NUCLEOTIDE SEQUENCE [LARGE SCALE GENOMIC DNA]</scope>
    <source>
        <strain evidence="8 9">CBS 611.86</strain>
    </source>
</reference>
<dbReference type="OrthoDB" id="5981550at2759"/>
<organism evidence="8 9">
    <name type="scientific">Massariosphaeria phaeospora</name>
    <dbReference type="NCBI Taxonomy" id="100035"/>
    <lineage>
        <taxon>Eukaryota</taxon>
        <taxon>Fungi</taxon>
        <taxon>Dikarya</taxon>
        <taxon>Ascomycota</taxon>
        <taxon>Pezizomycotina</taxon>
        <taxon>Dothideomycetes</taxon>
        <taxon>Pleosporomycetidae</taxon>
        <taxon>Pleosporales</taxon>
        <taxon>Pleosporales incertae sedis</taxon>
        <taxon>Massariosphaeria</taxon>
    </lineage>
</organism>
<feature type="domain" description="HECT" evidence="7">
    <location>
        <begin position="869"/>
        <end position="1252"/>
    </location>
</feature>
<dbReference type="Pfam" id="PF16558">
    <property type="entry name" value="AZUL"/>
    <property type="match status" value="1"/>
</dbReference>
<dbReference type="Gene3D" id="3.30.2410.10">
    <property type="entry name" value="Hect, E3 ligase catalytic domain"/>
    <property type="match status" value="1"/>
</dbReference>
<dbReference type="PANTHER" id="PTHR45700">
    <property type="entry name" value="UBIQUITIN-PROTEIN LIGASE E3C"/>
    <property type="match status" value="1"/>
</dbReference>
<keyword evidence="3" id="KW-0808">Transferase</keyword>
<dbReference type="SUPFAM" id="SSF56204">
    <property type="entry name" value="Hect, E3 ligase catalytic domain"/>
    <property type="match status" value="1"/>
</dbReference>
<dbReference type="InterPro" id="IPR035983">
    <property type="entry name" value="Hect_E3_ubiquitin_ligase"/>
</dbReference>
<dbReference type="FunFam" id="3.30.2410.10:FF:000003">
    <property type="entry name" value="probable E3 ubiquitin-protein ligase HERC4 isoform X1"/>
    <property type="match status" value="1"/>
</dbReference>
<dbReference type="EC" id="2.3.2.26" evidence="2"/>
<dbReference type="GO" id="GO:0061630">
    <property type="term" value="F:ubiquitin protein ligase activity"/>
    <property type="evidence" value="ECO:0007669"/>
    <property type="project" value="UniProtKB-EC"/>
</dbReference>
<evidence type="ECO:0000256" key="1">
    <source>
        <dbReference type="ARBA" id="ARBA00000885"/>
    </source>
</evidence>
<evidence type="ECO:0000259" key="7">
    <source>
        <dbReference type="PROSITE" id="PS50237"/>
    </source>
</evidence>
<dbReference type="AlphaFoldDB" id="A0A7C8I338"/>
<protein>
    <recommendedName>
        <fullName evidence="2">HECT-type E3 ubiquitin transferase</fullName>
        <ecNumber evidence="2">2.3.2.26</ecNumber>
    </recommendedName>
</protein>
<dbReference type="PROSITE" id="PS50237">
    <property type="entry name" value="HECT"/>
    <property type="match status" value="1"/>
</dbReference>
<keyword evidence="9" id="KW-1185">Reference proteome</keyword>
<dbReference type="Gene3D" id="6.10.130.10">
    <property type="entry name" value="Ubiquitin-protein ligase E3A, N-terminal zinc-binding domain (AZUL)"/>
    <property type="match status" value="1"/>
</dbReference>
<dbReference type="Gene3D" id="3.90.1750.10">
    <property type="entry name" value="Hect, E3 ligase catalytic domains"/>
    <property type="match status" value="1"/>
</dbReference>
<feature type="compositionally biased region" description="Polar residues" evidence="6">
    <location>
        <begin position="250"/>
        <end position="267"/>
    </location>
</feature>
<dbReference type="InterPro" id="IPR044611">
    <property type="entry name" value="E3A/B/C-like"/>
</dbReference>
<feature type="region of interest" description="Disordered" evidence="6">
    <location>
        <begin position="513"/>
        <end position="535"/>
    </location>
</feature>
<dbReference type="GO" id="GO:0000209">
    <property type="term" value="P:protein polyubiquitination"/>
    <property type="evidence" value="ECO:0007669"/>
    <property type="project" value="InterPro"/>
</dbReference>
<name>A0A7C8I338_9PLEO</name>
<evidence type="ECO:0000256" key="2">
    <source>
        <dbReference type="ARBA" id="ARBA00012485"/>
    </source>
</evidence>
<dbReference type="Pfam" id="PF00632">
    <property type="entry name" value="HECT"/>
    <property type="match status" value="1"/>
</dbReference>
<gene>
    <name evidence="8" type="ORF">BDV95DRAFT_583012</name>
</gene>
<dbReference type="SMART" id="SM00119">
    <property type="entry name" value="HECTc"/>
    <property type="match status" value="1"/>
</dbReference>
<dbReference type="InterPro" id="IPR042556">
    <property type="entry name" value="AZUL_sf"/>
</dbReference>
<feature type="active site" description="Glycyl thioester intermediate" evidence="5">
    <location>
        <position position="1220"/>
    </location>
</feature>
<evidence type="ECO:0000313" key="9">
    <source>
        <dbReference type="Proteomes" id="UP000481861"/>
    </source>
</evidence>
<evidence type="ECO:0000256" key="3">
    <source>
        <dbReference type="ARBA" id="ARBA00022679"/>
    </source>
</evidence>
<evidence type="ECO:0000256" key="5">
    <source>
        <dbReference type="PROSITE-ProRule" id="PRU00104"/>
    </source>
</evidence>
<feature type="region of interest" description="Disordered" evidence="6">
    <location>
        <begin position="1"/>
        <end position="37"/>
    </location>
</feature>
<evidence type="ECO:0000313" key="8">
    <source>
        <dbReference type="EMBL" id="KAF2866852.1"/>
    </source>
</evidence>